<protein>
    <submittedName>
        <fullName evidence="1">Uncharacterized protein</fullName>
    </submittedName>
</protein>
<dbReference type="AlphaFoldDB" id="A0AAV6PLF1"/>
<dbReference type="Proteomes" id="UP000693946">
    <property type="component" value="Unassembled WGS sequence"/>
</dbReference>
<dbReference type="EMBL" id="JAGKHQ010000199">
    <property type="protein sequence ID" value="KAG7471494.1"/>
    <property type="molecule type" value="Genomic_DNA"/>
</dbReference>
<proteinExistence type="predicted"/>
<name>A0AAV6PLF1_SOLSE</name>
<keyword evidence="2" id="KW-1185">Reference proteome</keyword>
<evidence type="ECO:0000313" key="2">
    <source>
        <dbReference type="Proteomes" id="UP000693946"/>
    </source>
</evidence>
<organism evidence="1 2">
    <name type="scientific">Solea senegalensis</name>
    <name type="common">Senegalese sole</name>
    <dbReference type="NCBI Taxonomy" id="28829"/>
    <lineage>
        <taxon>Eukaryota</taxon>
        <taxon>Metazoa</taxon>
        <taxon>Chordata</taxon>
        <taxon>Craniata</taxon>
        <taxon>Vertebrata</taxon>
        <taxon>Euteleostomi</taxon>
        <taxon>Actinopterygii</taxon>
        <taxon>Neopterygii</taxon>
        <taxon>Teleostei</taxon>
        <taxon>Neoteleostei</taxon>
        <taxon>Acanthomorphata</taxon>
        <taxon>Carangaria</taxon>
        <taxon>Pleuronectiformes</taxon>
        <taxon>Pleuronectoidei</taxon>
        <taxon>Soleidae</taxon>
        <taxon>Solea</taxon>
    </lineage>
</organism>
<sequence>MADGTPTSSCDPGPGACFTGNSSYITVSQSGERPDLNPAVALWTGSDIRKTSGQMRDNRQRLVST</sequence>
<reference evidence="1 2" key="1">
    <citation type="journal article" date="2021" name="Sci. Rep.">
        <title>Chromosome anchoring in Senegalese sole (Solea senegalensis) reveals sex-associated markers and genome rearrangements in flatfish.</title>
        <authorList>
            <person name="Guerrero-Cozar I."/>
            <person name="Gomez-Garrido J."/>
            <person name="Berbel C."/>
            <person name="Martinez-Blanch J.F."/>
            <person name="Alioto T."/>
            <person name="Claros M.G."/>
            <person name="Gagnaire P.A."/>
            <person name="Manchado M."/>
        </authorList>
    </citation>
    <scope>NUCLEOTIDE SEQUENCE [LARGE SCALE GENOMIC DNA]</scope>
    <source>
        <strain evidence="1">Sse05_10M</strain>
    </source>
</reference>
<evidence type="ECO:0000313" key="1">
    <source>
        <dbReference type="EMBL" id="KAG7471494.1"/>
    </source>
</evidence>
<gene>
    <name evidence="1" type="ORF">JOB18_030401</name>
</gene>
<accession>A0AAV6PLF1</accession>
<comment type="caution">
    <text evidence="1">The sequence shown here is derived from an EMBL/GenBank/DDBJ whole genome shotgun (WGS) entry which is preliminary data.</text>
</comment>